<dbReference type="AlphaFoldDB" id="A0A7X1KPE3"/>
<sequence>MQKVTPVILCGGSGTRLWPRSRAAKPKPFLPLVGSNTLFEATVARCADPARFAAPMVVTGKAHLAHVEAQLGPDGGEIIVEPCPRNTAAAIALAALRLPEEAVMLVCPSDHHIADPAAFVAAAAAAAELAAQDWLVSFGIEARAPETGFGYLKRGEPIGAGPGSRVAQFVEKPDLARARQFLASGDYAWNGGIFAFRAGFFLSELARHRPDIAAAARAAAAGGQKAGGQKAAGQGAGAQFHPDAAAFAAIRSESVDYAVMEHTDRAAMVPADMGWSDIGNWEALHAARPRDADGNHVSGPAELIDCRNVLVDSDGPRVNVIGLEHVMIVVDKGEILVTTAAGAQQVGKLHGAANQ</sequence>
<keyword evidence="2" id="KW-0808">Transferase</keyword>
<dbReference type="RefSeq" id="WP_185678284.1">
    <property type="nucleotide sequence ID" value="NZ_JACLAX010000003.1"/>
</dbReference>
<dbReference type="PANTHER" id="PTHR46390">
    <property type="entry name" value="MANNOSE-1-PHOSPHATE GUANYLYLTRANSFERASE"/>
    <property type="match status" value="1"/>
</dbReference>
<dbReference type="CDD" id="cd02509">
    <property type="entry name" value="GDP-M1P_Guanylyltransferase"/>
    <property type="match status" value="1"/>
</dbReference>
<dbReference type="Proteomes" id="UP000551327">
    <property type="component" value="Unassembled WGS sequence"/>
</dbReference>
<evidence type="ECO:0000259" key="1">
    <source>
        <dbReference type="Pfam" id="PF00483"/>
    </source>
</evidence>
<name>A0A7X1KPE3_9SPHN</name>
<comment type="caution">
    <text evidence="2">The sequence shown here is derived from an EMBL/GenBank/DDBJ whole genome shotgun (WGS) entry which is preliminary data.</text>
</comment>
<keyword evidence="2" id="KW-0548">Nucleotidyltransferase</keyword>
<dbReference type="Pfam" id="PF00483">
    <property type="entry name" value="NTP_transferase"/>
    <property type="match status" value="1"/>
</dbReference>
<feature type="domain" description="Nucleotidyl transferase" evidence="1">
    <location>
        <begin position="6"/>
        <end position="291"/>
    </location>
</feature>
<dbReference type="SUPFAM" id="SSF53448">
    <property type="entry name" value="Nucleotide-diphospho-sugar transferases"/>
    <property type="match status" value="1"/>
</dbReference>
<dbReference type="InterPro" id="IPR029044">
    <property type="entry name" value="Nucleotide-diphossugar_trans"/>
</dbReference>
<organism evidence="2 3">
    <name type="scientific">Novosphingobium piscinae</name>
    <dbReference type="NCBI Taxonomy" id="1507448"/>
    <lineage>
        <taxon>Bacteria</taxon>
        <taxon>Pseudomonadati</taxon>
        <taxon>Pseudomonadota</taxon>
        <taxon>Alphaproteobacteria</taxon>
        <taxon>Sphingomonadales</taxon>
        <taxon>Sphingomonadaceae</taxon>
        <taxon>Novosphingobium</taxon>
    </lineage>
</organism>
<dbReference type="InterPro" id="IPR005835">
    <property type="entry name" value="NTP_transferase_dom"/>
</dbReference>
<dbReference type="GO" id="GO:0009298">
    <property type="term" value="P:GDP-mannose biosynthetic process"/>
    <property type="evidence" value="ECO:0007669"/>
    <property type="project" value="TreeGrafter"/>
</dbReference>
<gene>
    <name evidence="2" type="ORF">H7F53_04480</name>
</gene>
<dbReference type="InterPro" id="IPR049577">
    <property type="entry name" value="GMPP_N"/>
</dbReference>
<dbReference type="Gene3D" id="3.90.550.10">
    <property type="entry name" value="Spore Coat Polysaccharide Biosynthesis Protein SpsA, Chain A"/>
    <property type="match status" value="1"/>
</dbReference>
<dbReference type="GO" id="GO:0004475">
    <property type="term" value="F:mannose-1-phosphate guanylyltransferase (GTP) activity"/>
    <property type="evidence" value="ECO:0007669"/>
    <property type="project" value="InterPro"/>
</dbReference>
<proteinExistence type="predicted"/>
<keyword evidence="3" id="KW-1185">Reference proteome</keyword>
<protein>
    <submittedName>
        <fullName evidence="2">Mannose-1-phosphate guanylyltransferase</fullName>
    </submittedName>
</protein>
<dbReference type="PANTHER" id="PTHR46390:SF1">
    <property type="entry name" value="MANNOSE-1-PHOSPHATE GUANYLYLTRANSFERASE"/>
    <property type="match status" value="1"/>
</dbReference>
<reference evidence="2 3" key="1">
    <citation type="submission" date="2020-08" db="EMBL/GenBank/DDBJ databases">
        <title>The genome sequence of type strain Novosphingobium piscinae KCTC 42194.</title>
        <authorList>
            <person name="Liu Y."/>
        </authorList>
    </citation>
    <scope>NUCLEOTIDE SEQUENCE [LARGE SCALE GENOMIC DNA]</scope>
    <source>
        <strain evidence="2 3">KCTC 42194</strain>
    </source>
</reference>
<evidence type="ECO:0000313" key="3">
    <source>
        <dbReference type="Proteomes" id="UP000551327"/>
    </source>
</evidence>
<evidence type="ECO:0000313" key="2">
    <source>
        <dbReference type="EMBL" id="MBC2668398.1"/>
    </source>
</evidence>
<dbReference type="EMBL" id="JACLAX010000003">
    <property type="protein sequence ID" value="MBC2668398.1"/>
    <property type="molecule type" value="Genomic_DNA"/>
</dbReference>
<dbReference type="InterPro" id="IPR051161">
    <property type="entry name" value="Mannose-6P_isomerase_type2"/>
</dbReference>
<accession>A0A7X1KPE3</accession>
<dbReference type="SUPFAM" id="SSF159283">
    <property type="entry name" value="Guanosine diphospho-D-mannose pyrophosphorylase/mannose-6-phosphate isomerase linker domain"/>
    <property type="match status" value="1"/>
</dbReference>